<keyword evidence="3 5" id="KW-0378">Hydrolase</keyword>
<evidence type="ECO:0000259" key="9">
    <source>
        <dbReference type="Pfam" id="PF22148"/>
    </source>
</evidence>
<dbReference type="PROSITE" id="PS00138">
    <property type="entry name" value="SUBTILASE_SER"/>
    <property type="match status" value="1"/>
</dbReference>
<reference evidence="10 11" key="1">
    <citation type="submission" date="2017-03" db="EMBL/GenBank/DDBJ databases">
        <title>Complete genome sequence of Candidatus 'Thiodictyon syntrophicum' sp. nov. strain Cad16T, a photolithoautotroph purple sulfur bacterium isolated from an alpine meromictic lake.</title>
        <authorList>
            <person name="Luedin S.M."/>
            <person name="Pothier J.F."/>
            <person name="Danza F."/>
            <person name="Storelli N."/>
            <person name="Wittwer M."/>
            <person name="Tonolla M."/>
        </authorList>
    </citation>
    <scope>NUCLEOTIDE SEQUENCE [LARGE SCALE GENOMIC DNA]</scope>
    <source>
        <strain evidence="10 11">Cad16T</strain>
    </source>
</reference>
<dbReference type="Pfam" id="PF22148">
    <property type="entry name" value="Fervidolysin_NPro-like"/>
    <property type="match status" value="1"/>
</dbReference>
<feature type="active site" description="Charge relay system" evidence="5">
    <location>
        <position position="331"/>
    </location>
</feature>
<dbReference type="AlphaFoldDB" id="A0A2K8UF94"/>
<evidence type="ECO:0000256" key="3">
    <source>
        <dbReference type="ARBA" id="ARBA00022801"/>
    </source>
</evidence>
<dbReference type="EMBL" id="CP020370">
    <property type="protein sequence ID" value="AUB83781.1"/>
    <property type="molecule type" value="Genomic_DNA"/>
</dbReference>
<dbReference type="InterPro" id="IPR023827">
    <property type="entry name" value="Peptidase_S8_Asp-AS"/>
</dbReference>
<comment type="similarity">
    <text evidence="1 5 6">Belongs to the peptidase S8 family.</text>
</comment>
<dbReference type="PROSITE" id="PS00136">
    <property type="entry name" value="SUBTILASE_ASP"/>
    <property type="match status" value="1"/>
</dbReference>
<gene>
    <name evidence="10" type="ORF">THSYN_24380</name>
</gene>
<dbReference type="InterPro" id="IPR036852">
    <property type="entry name" value="Peptidase_S8/S53_dom_sf"/>
</dbReference>
<dbReference type="InterPro" id="IPR054399">
    <property type="entry name" value="Fervidolysin-like_N_prodom"/>
</dbReference>
<evidence type="ECO:0000313" key="10">
    <source>
        <dbReference type="EMBL" id="AUB83781.1"/>
    </source>
</evidence>
<dbReference type="Gene3D" id="3.40.50.200">
    <property type="entry name" value="Peptidase S8/S53 domain"/>
    <property type="match status" value="1"/>
</dbReference>
<evidence type="ECO:0000259" key="8">
    <source>
        <dbReference type="Pfam" id="PF00082"/>
    </source>
</evidence>
<evidence type="ECO:0000256" key="1">
    <source>
        <dbReference type="ARBA" id="ARBA00011073"/>
    </source>
</evidence>
<feature type="active site" description="Charge relay system" evidence="5">
    <location>
        <position position="179"/>
    </location>
</feature>
<dbReference type="GO" id="GO:0006508">
    <property type="term" value="P:proteolysis"/>
    <property type="evidence" value="ECO:0007669"/>
    <property type="project" value="UniProtKB-KW"/>
</dbReference>
<dbReference type="InterPro" id="IPR050131">
    <property type="entry name" value="Peptidase_S8_subtilisin-like"/>
</dbReference>
<evidence type="ECO:0000256" key="7">
    <source>
        <dbReference type="SAM" id="SignalP"/>
    </source>
</evidence>
<protein>
    <submittedName>
        <fullName evidence="10">Uncharacterized protein</fullName>
    </submittedName>
</protein>
<proteinExistence type="inferred from homology"/>
<dbReference type="Gene3D" id="2.60.40.10">
    <property type="entry name" value="Immunoglobulins"/>
    <property type="match status" value="2"/>
</dbReference>
<keyword evidence="2 5" id="KW-0645">Protease</keyword>
<dbReference type="Pfam" id="PF00082">
    <property type="entry name" value="Peptidase_S8"/>
    <property type="match status" value="1"/>
</dbReference>
<dbReference type="KEGG" id="tsy:THSYN_24380"/>
<dbReference type="GO" id="GO:0004252">
    <property type="term" value="F:serine-type endopeptidase activity"/>
    <property type="evidence" value="ECO:0007669"/>
    <property type="project" value="UniProtKB-UniRule"/>
</dbReference>
<organism evidence="10 11">
    <name type="scientific">Candidatus Thiodictyon syntrophicum</name>
    <dbReference type="NCBI Taxonomy" id="1166950"/>
    <lineage>
        <taxon>Bacteria</taxon>
        <taxon>Pseudomonadati</taxon>
        <taxon>Pseudomonadota</taxon>
        <taxon>Gammaproteobacteria</taxon>
        <taxon>Chromatiales</taxon>
        <taxon>Chromatiaceae</taxon>
        <taxon>Thiodictyon</taxon>
    </lineage>
</organism>
<sequence>MNARTAKNLWTTAIVSLAVAGVLVAPAGRANEGGFEQGRLLVKLNPGVSSGEFAALLKRNMAQSVGRVAGIDLQVVAVPQAFEAPLAAALSADPRVRFAEVNHYLEPRELTANDPYTNYAWHLPKIGAPVAWDFSLGDGVTVAMIDSGIEATHPELAGQLVAGWNVVSQNTDTADVSGHGTKTAGVVGATSDNNLGVTSVAWNVSLMPVRVTNRTDGVASSLDIAAGLVWAADHGARVANVAYALPSDGSISAAAAYMRGLGGVVVMPSGNDGAYSAASANPNVLVVGGTDSADLVPTWSNYGTNVDLTAPASAIVTTAIGGGYTSGGGTSFASPIVAGVAALMIAANPNLTADAIEQILEDSAVDLGAPGWDQYYGHGRIDAAAAVQMALAWQRVAADTQAPSVAIGSPAASAQVSGTLSVQITASDNVGVTSVKLYAGATLIGTATTAPYAISLNTTAYGNGALQLTARAYDAAGNEALSSAVAVTVYNAPTDTIAPTAAITAPTANKTVSGTVTVKSIAADNVAVATMTLYIDNVKLCTGTSTALNCAWNAAAATRGTHVIKLTATDTSGNAKTIQVSVKR</sequence>
<dbReference type="SUPFAM" id="SSF52743">
    <property type="entry name" value="Subtilisin-like"/>
    <property type="match status" value="1"/>
</dbReference>
<feature type="chain" id="PRO_5014940361" evidence="7">
    <location>
        <begin position="31"/>
        <end position="584"/>
    </location>
</feature>
<dbReference type="InterPro" id="IPR000209">
    <property type="entry name" value="Peptidase_S8/S53_dom"/>
</dbReference>
<dbReference type="PROSITE" id="PS51892">
    <property type="entry name" value="SUBTILASE"/>
    <property type="match status" value="1"/>
</dbReference>
<dbReference type="Proteomes" id="UP000232638">
    <property type="component" value="Chromosome"/>
</dbReference>
<dbReference type="OrthoDB" id="9790784at2"/>
<dbReference type="RefSeq" id="WP_100921458.1">
    <property type="nucleotide sequence ID" value="NZ_CP020370.1"/>
</dbReference>
<dbReference type="InterPro" id="IPR013783">
    <property type="entry name" value="Ig-like_fold"/>
</dbReference>
<dbReference type="InterPro" id="IPR015500">
    <property type="entry name" value="Peptidase_S8_subtilisin-rel"/>
</dbReference>
<evidence type="ECO:0000256" key="5">
    <source>
        <dbReference type="PROSITE-ProRule" id="PRU01240"/>
    </source>
</evidence>
<feature type="signal peptide" evidence="7">
    <location>
        <begin position="1"/>
        <end position="30"/>
    </location>
</feature>
<evidence type="ECO:0000256" key="2">
    <source>
        <dbReference type="ARBA" id="ARBA00022670"/>
    </source>
</evidence>
<dbReference type="InterPro" id="IPR023828">
    <property type="entry name" value="Peptidase_S8_Ser-AS"/>
</dbReference>
<dbReference type="Pfam" id="PF17957">
    <property type="entry name" value="Big_7"/>
    <property type="match status" value="2"/>
</dbReference>
<evidence type="ECO:0000313" key="11">
    <source>
        <dbReference type="Proteomes" id="UP000232638"/>
    </source>
</evidence>
<keyword evidence="11" id="KW-1185">Reference proteome</keyword>
<dbReference type="PANTHER" id="PTHR43806">
    <property type="entry name" value="PEPTIDASE S8"/>
    <property type="match status" value="1"/>
</dbReference>
<feature type="domain" description="Peptidase S8/S53" evidence="8">
    <location>
        <begin position="137"/>
        <end position="379"/>
    </location>
</feature>
<feature type="active site" description="Charge relay system" evidence="5">
    <location>
        <position position="146"/>
    </location>
</feature>
<evidence type="ECO:0000256" key="4">
    <source>
        <dbReference type="ARBA" id="ARBA00022825"/>
    </source>
</evidence>
<evidence type="ECO:0000256" key="6">
    <source>
        <dbReference type="RuleBase" id="RU003355"/>
    </source>
</evidence>
<dbReference type="PRINTS" id="PR00723">
    <property type="entry name" value="SUBTILISIN"/>
</dbReference>
<feature type="domain" description="Fervidolysin-like N-terminal prodomain" evidence="9">
    <location>
        <begin position="28"/>
        <end position="102"/>
    </location>
</feature>
<name>A0A2K8UF94_9GAMM</name>
<keyword evidence="4 5" id="KW-0720">Serine protease</keyword>
<accession>A0A2K8UF94</accession>
<keyword evidence="7" id="KW-0732">Signal</keyword>
<dbReference type="PANTHER" id="PTHR43806:SF11">
    <property type="entry name" value="CEREVISIN-RELATED"/>
    <property type="match status" value="1"/>
</dbReference>